<keyword evidence="1" id="KW-0812">Transmembrane</keyword>
<dbReference type="EMBL" id="CAXJIO010000018">
    <property type="protein sequence ID" value="CAL2104604.1"/>
    <property type="molecule type" value="Genomic_DNA"/>
</dbReference>
<reference evidence="2 3" key="1">
    <citation type="submission" date="2024-05" db="EMBL/GenBank/DDBJ databases">
        <authorList>
            <person name="Duchaud E."/>
        </authorList>
    </citation>
    <scope>NUCLEOTIDE SEQUENCE [LARGE SCALE GENOMIC DNA]</scope>
    <source>
        <strain evidence="2">Ena-SAMPLE-TAB-13-05-2024-13:56:06:370-140308</strain>
    </source>
</reference>
<evidence type="ECO:0000313" key="2">
    <source>
        <dbReference type="EMBL" id="CAL2104604.1"/>
    </source>
</evidence>
<keyword evidence="3" id="KW-1185">Reference proteome</keyword>
<dbReference type="Proteomes" id="UP001497527">
    <property type="component" value="Unassembled WGS sequence"/>
</dbReference>
<feature type="transmembrane region" description="Helical" evidence="1">
    <location>
        <begin position="119"/>
        <end position="138"/>
    </location>
</feature>
<name>A0ABM9PG80_9FLAO</name>
<comment type="caution">
    <text evidence="2">The sequence shown here is derived from an EMBL/GenBank/DDBJ whole genome shotgun (WGS) entry which is preliminary data.</text>
</comment>
<dbReference type="RefSeq" id="WP_348721697.1">
    <property type="nucleotide sequence ID" value="NZ_CAXJIO010000018.1"/>
</dbReference>
<evidence type="ECO:0000313" key="3">
    <source>
        <dbReference type="Proteomes" id="UP001497527"/>
    </source>
</evidence>
<feature type="transmembrane region" description="Helical" evidence="1">
    <location>
        <begin position="67"/>
        <end position="87"/>
    </location>
</feature>
<keyword evidence="1" id="KW-1133">Transmembrane helix</keyword>
<proteinExistence type="predicted"/>
<accession>A0ABM9PG80</accession>
<evidence type="ECO:0000256" key="1">
    <source>
        <dbReference type="SAM" id="Phobius"/>
    </source>
</evidence>
<sequence>MKKKEKLNYSTGTTWTEKILSDQESKDKVAIKLIGSFLIILSGLILFSDKVLTFELENKFGFNKTSTFIWVVSQTLSPILMLLASVFKPYKTSYLIPVYIYTIQFIWIFQPQIRFDNYYLQTYAIGACIGFIALMYVINRINNIKTKKEKEYKRFQEETLETIELLKKSTLE</sequence>
<feature type="transmembrane region" description="Helical" evidence="1">
    <location>
        <begin position="94"/>
        <end position="113"/>
    </location>
</feature>
<feature type="transmembrane region" description="Helical" evidence="1">
    <location>
        <begin position="29"/>
        <end position="47"/>
    </location>
</feature>
<organism evidence="2 3">
    <name type="scientific">Tenacibaculum polynesiense</name>
    <dbReference type="NCBI Taxonomy" id="3137857"/>
    <lineage>
        <taxon>Bacteria</taxon>
        <taxon>Pseudomonadati</taxon>
        <taxon>Bacteroidota</taxon>
        <taxon>Flavobacteriia</taxon>
        <taxon>Flavobacteriales</taxon>
        <taxon>Flavobacteriaceae</taxon>
        <taxon>Tenacibaculum</taxon>
    </lineage>
</organism>
<protein>
    <submittedName>
        <fullName evidence="2">Uncharacterized protein</fullName>
    </submittedName>
</protein>
<keyword evidence="1" id="KW-0472">Membrane</keyword>
<gene>
    <name evidence="2" type="ORF">T190423A01A_90029</name>
</gene>